<keyword evidence="1" id="KW-1133">Transmembrane helix</keyword>
<gene>
    <name evidence="2" type="ORF">PVIIG_06353</name>
</gene>
<dbReference type="Pfam" id="PF12420">
    <property type="entry name" value="DUF3671"/>
    <property type="match status" value="1"/>
</dbReference>
<accession>A0A0J9S1I0</accession>
<feature type="transmembrane region" description="Helical" evidence="1">
    <location>
        <begin position="181"/>
        <end position="203"/>
    </location>
</feature>
<organism evidence="2 3">
    <name type="scientific">Plasmodium vivax India VII</name>
    <dbReference type="NCBI Taxonomy" id="1077284"/>
    <lineage>
        <taxon>Eukaryota</taxon>
        <taxon>Sar</taxon>
        <taxon>Alveolata</taxon>
        <taxon>Apicomplexa</taxon>
        <taxon>Aconoidasida</taxon>
        <taxon>Haemosporida</taxon>
        <taxon>Plasmodiidae</taxon>
        <taxon>Plasmodium</taxon>
        <taxon>Plasmodium (Plasmodium)</taxon>
    </lineage>
</organism>
<keyword evidence="1" id="KW-0812">Transmembrane</keyword>
<evidence type="ECO:0000313" key="2">
    <source>
        <dbReference type="EMBL" id="KMZ76624.1"/>
    </source>
</evidence>
<dbReference type="InterPro" id="IPR022139">
    <property type="entry name" value="Fam-L/Fam-M-like_plasmodium"/>
</dbReference>
<dbReference type="AlphaFoldDB" id="A0A0J9S1I0"/>
<evidence type="ECO:0008006" key="4">
    <source>
        <dbReference type="Google" id="ProtNLM"/>
    </source>
</evidence>
<keyword evidence="1" id="KW-0472">Membrane</keyword>
<evidence type="ECO:0000313" key="3">
    <source>
        <dbReference type="Proteomes" id="UP000053562"/>
    </source>
</evidence>
<feature type="transmembrane region" description="Helical" evidence="1">
    <location>
        <begin position="253"/>
        <end position="271"/>
    </location>
</feature>
<evidence type="ECO:0000256" key="1">
    <source>
        <dbReference type="SAM" id="Phobius"/>
    </source>
</evidence>
<sequence length="285" mass="34125">MLQINICILEINKYTMRYFIYVKKYIGKNVSRTCVNGKIKKNEILKCIIPYNVSSKSLENGRKIDKSLDIRAYRLLAKYSDKSEFQRSRLQNEANDDRYNHKLRNEKVNNNTYEHLKHDRLNNVDTYLKGYKSRYAKKKGLKRFDCYYEKKIFNSINKIEKMVEHKNINKKNLKKLLYKKYGIPFIMISLIPLLGLIIPITFYKDIHLDSDPKTCLDLFKKKPDDSKAYIRMIKIYHRDCNLLPIECEIINRSFFAFLALGIISFIIYTYIKLQKYRRIKAGMFK</sequence>
<name>A0A0J9S1I0_PLAVI</name>
<dbReference type="Proteomes" id="UP000053562">
    <property type="component" value="Unassembled WGS sequence"/>
</dbReference>
<proteinExistence type="predicted"/>
<dbReference type="OrthoDB" id="10343705at2759"/>
<reference evidence="2 3" key="1">
    <citation type="submission" date="2011-08" db="EMBL/GenBank/DDBJ databases">
        <title>The Genome Sequence of Plasmodium vivax India VII.</title>
        <authorList>
            <consortium name="The Broad Institute Genome Sequencing Platform"/>
            <consortium name="The Broad Institute Genome Sequencing Center for Infectious Disease"/>
            <person name="Neafsey D."/>
            <person name="Carlton J."/>
            <person name="Barnwell J."/>
            <person name="Collins W."/>
            <person name="Escalante A."/>
            <person name="Mullikin J."/>
            <person name="Saul A."/>
            <person name="Guigo R."/>
            <person name="Camara F."/>
            <person name="Young S.K."/>
            <person name="Zeng Q."/>
            <person name="Gargeya S."/>
            <person name="Fitzgerald M."/>
            <person name="Haas B."/>
            <person name="Abouelleil A."/>
            <person name="Alvarado L."/>
            <person name="Arachchi H.M."/>
            <person name="Berlin A."/>
            <person name="Brown A."/>
            <person name="Chapman S.B."/>
            <person name="Chen Z."/>
            <person name="Dunbar C."/>
            <person name="Freedman E."/>
            <person name="Gearin G."/>
            <person name="Gellesch M."/>
            <person name="Goldberg J."/>
            <person name="Griggs A."/>
            <person name="Gujja S."/>
            <person name="Heiman D."/>
            <person name="Howarth C."/>
            <person name="Larson L."/>
            <person name="Lui A."/>
            <person name="MacDonald P.J.P."/>
            <person name="Montmayeur A."/>
            <person name="Murphy C."/>
            <person name="Neiman D."/>
            <person name="Pearson M."/>
            <person name="Priest M."/>
            <person name="Roberts A."/>
            <person name="Saif S."/>
            <person name="Shea T."/>
            <person name="Shenoy N."/>
            <person name="Sisk P."/>
            <person name="Stolte C."/>
            <person name="Sykes S."/>
            <person name="Wortman J."/>
            <person name="Nusbaum C."/>
            <person name="Birren B."/>
        </authorList>
    </citation>
    <scope>NUCLEOTIDE SEQUENCE [LARGE SCALE GENOMIC DNA]</scope>
    <source>
        <strain evidence="2 3">India VII</strain>
    </source>
</reference>
<protein>
    <recommendedName>
        <fullName evidence="4">Variable surface protein Vir35</fullName>
    </recommendedName>
</protein>
<dbReference type="EMBL" id="KQ234671">
    <property type="protein sequence ID" value="KMZ76624.1"/>
    <property type="molecule type" value="Genomic_DNA"/>
</dbReference>